<evidence type="ECO:0000313" key="3">
    <source>
        <dbReference type="Proteomes" id="UP000324611"/>
    </source>
</evidence>
<reference evidence="2 3" key="1">
    <citation type="submission" date="2019-09" db="EMBL/GenBank/DDBJ databases">
        <title>Chitinophaga ginsengihumi sp. nov., isolated from soil of ginseng rhizosphere.</title>
        <authorList>
            <person name="Lee J."/>
        </authorList>
    </citation>
    <scope>NUCLEOTIDE SEQUENCE [LARGE SCALE GENOMIC DNA]</scope>
    <source>
        <strain evidence="2 3">BN140078</strain>
    </source>
</reference>
<dbReference type="RefSeq" id="WP_149836106.1">
    <property type="nucleotide sequence ID" value="NZ_VUOC01000001.1"/>
</dbReference>
<dbReference type="Proteomes" id="UP000324611">
    <property type="component" value="Unassembled WGS sequence"/>
</dbReference>
<name>A0A5B2W373_9BACT</name>
<dbReference type="PANTHER" id="PTHR11371:SF31">
    <property type="entry name" value="EXTRACELLULAR NUCLEASE"/>
    <property type="match status" value="1"/>
</dbReference>
<proteinExistence type="predicted"/>
<accession>A0A5B2W373</accession>
<evidence type="ECO:0000313" key="2">
    <source>
        <dbReference type="EMBL" id="KAA2244709.1"/>
    </source>
</evidence>
<reference evidence="2 3" key="2">
    <citation type="submission" date="2019-09" db="EMBL/GenBank/DDBJ databases">
        <authorList>
            <person name="Jin C."/>
        </authorList>
    </citation>
    <scope>NUCLEOTIDE SEQUENCE [LARGE SCALE GENOMIC DNA]</scope>
    <source>
        <strain evidence="2 3">BN140078</strain>
    </source>
</reference>
<dbReference type="SUPFAM" id="SSF56219">
    <property type="entry name" value="DNase I-like"/>
    <property type="match status" value="1"/>
</dbReference>
<dbReference type="AlphaFoldDB" id="A0A5B2W373"/>
<dbReference type="GO" id="GO:0004527">
    <property type="term" value="F:exonuclease activity"/>
    <property type="evidence" value="ECO:0007669"/>
    <property type="project" value="UniProtKB-KW"/>
</dbReference>
<dbReference type="GO" id="GO:0004519">
    <property type="term" value="F:endonuclease activity"/>
    <property type="evidence" value="ECO:0007669"/>
    <property type="project" value="UniProtKB-KW"/>
</dbReference>
<sequence>MPFYQNLNTKTPQGQRTLKGLLTLRAKLQEQVPTKTLEGNLLLATWNIREFGTTKYGGRTQEAFYYIAEIISKFDLIAIQEVREDLTALDTLMKILGGNWEYIFTDVTEGSQGNGERLAFVFDTRKVKFGGLAGELVLPPFQTKDPVTGQTVYQPIRQLARTPYLAGFKAGWTNFQLTTVHILYGTAAANDPDRVAEIAAIAKSIGKKADNKLEWSHNVLMLGDFNIYSPKDSTLKAITDAGFVIPKQLQSLPSNVQQNKFYDQIAFKVKPDLFEPTGKAGIFNYYQWVFREQDELEYAADMGEDYNTTSDGEPRQNKTAYYKTYWRTFQMSDHLPMWVEIAIDHTDAYLQAKLLPPQEEETSTTAPAKAARKTTAKKPSA</sequence>
<evidence type="ECO:0000256" key="1">
    <source>
        <dbReference type="SAM" id="MobiDB-lite"/>
    </source>
</evidence>
<gene>
    <name evidence="2" type="ORF">F0L74_01675</name>
</gene>
<organism evidence="2 3">
    <name type="scientific">Chitinophaga agrisoli</name>
    <dbReference type="NCBI Taxonomy" id="2607653"/>
    <lineage>
        <taxon>Bacteria</taxon>
        <taxon>Pseudomonadati</taxon>
        <taxon>Bacteroidota</taxon>
        <taxon>Chitinophagia</taxon>
        <taxon>Chitinophagales</taxon>
        <taxon>Chitinophagaceae</taxon>
        <taxon>Chitinophaga</taxon>
    </lineage>
</organism>
<protein>
    <submittedName>
        <fullName evidence="2">Endonuclease/exonuclease/phosphatase family protein</fullName>
    </submittedName>
</protein>
<dbReference type="InterPro" id="IPR036691">
    <property type="entry name" value="Endo/exonu/phosph_ase_sf"/>
</dbReference>
<feature type="region of interest" description="Disordered" evidence="1">
    <location>
        <begin position="356"/>
        <end position="381"/>
    </location>
</feature>
<dbReference type="EMBL" id="VUOC01000001">
    <property type="protein sequence ID" value="KAA2244709.1"/>
    <property type="molecule type" value="Genomic_DNA"/>
</dbReference>
<keyword evidence="2" id="KW-0269">Exonuclease</keyword>
<dbReference type="PANTHER" id="PTHR11371">
    <property type="entry name" value="DEOXYRIBONUCLEASE"/>
    <property type="match status" value="1"/>
</dbReference>
<dbReference type="Gene3D" id="3.60.10.10">
    <property type="entry name" value="Endonuclease/exonuclease/phosphatase"/>
    <property type="match status" value="1"/>
</dbReference>
<keyword evidence="2" id="KW-0255">Endonuclease</keyword>
<dbReference type="CDD" id="cd10283">
    <property type="entry name" value="MnuA_DNase1-like"/>
    <property type="match status" value="1"/>
</dbReference>
<feature type="compositionally biased region" description="Basic residues" evidence="1">
    <location>
        <begin position="370"/>
        <end position="381"/>
    </location>
</feature>
<keyword evidence="2" id="KW-0540">Nuclease</keyword>
<keyword evidence="3" id="KW-1185">Reference proteome</keyword>
<keyword evidence="2" id="KW-0378">Hydrolase</keyword>
<comment type="caution">
    <text evidence="2">The sequence shown here is derived from an EMBL/GenBank/DDBJ whole genome shotgun (WGS) entry which is preliminary data.</text>
</comment>